<evidence type="ECO:0000256" key="1">
    <source>
        <dbReference type="PROSITE-ProRule" id="PRU00169"/>
    </source>
</evidence>
<dbReference type="InterPro" id="IPR011006">
    <property type="entry name" value="CheY-like_superfamily"/>
</dbReference>
<dbReference type="Gene3D" id="3.40.50.2300">
    <property type="match status" value="1"/>
</dbReference>
<dbReference type="CDD" id="cd17557">
    <property type="entry name" value="REC_Rcp-like"/>
    <property type="match status" value="1"/>
</dbReference>
<organism evidence="3 4">
    <name type="scientific">Halopseudomonas laoshanensis</name>
    <dbReference type="NCBI Taxonomy" id="2268758"/>
    <lineage>
        <taxon>Bacteria</taxon>
        <taxon>Pseudomonadati</taxon>
        <taxon>Pseudomonadota</taxon>
        <taxon>Gammaproteobacteria</taxon>
        <taxon>Pseudomonadales</taxon>
        <taxon>Pseudomonadaceae</taxon>
        <taxon>Halopseudomonas</taxon>
    </lineage>
</organism>
<protein>
    <submittedName>
        <fullName evidence="3">Response regulator</fullName>
    </submittedName>
</protein>
<dbReference type="RefSeq" id="WP_149332428.1">
    <property type="nucleotide sequence ID" value="NZ_QOVF01000002.1"/>
</dbReference>
<feature type="domain" description="Response regulatory" evidence="2">
    <location>
        <begin position="5"/>
        <end position="127"/>
    </location>
</feature>
<keyword evidence="4" id="KW-1185">Reference proteome</keyword>
<dbReference type="SUPFAM" id="SSF52172">
    <property type="entry name" value="CheY-like"/>
    <property type="match status" value="1"/>
</dbReference>
<keyword evidence="1" id="KW-0597">Phosphoprotein</keyword>
<dbReference type="GO" id="GO:0000160">
    <property type="term" value="P:phosphorelay signal transduction system"/>
    <property type="evidence" value="ECO:0007669"/>
    <property type="project" value="InterPro"/>
</dbReference>
<dbReference type="AlphaFoldDB" id="A0A7V7GUZ2"/>
<dbReference type="PANTHER" id="PTHR44520">
    <property type="entry name" value="RESPONSE REGULATOR RCP1-RELATED"/>
    <property type="match status" value="1"/>
</dbReference>
<dbReference type="SMART" id="SM00448">
    <property type="entry name" value="REC"/>
    <property type="match status" value="1"/>
</dbReference>
<evidence type="ECO:0000313" key="3">
    <source>
        <dbReference type="EMBL" id="KAA0695060.1"/>
    </source>
</evidence>
<dbReference type="InterPro" id="IPR052893">
    <property type="entry name" value="TCS_response_regulator"/>
</dbReference>
<dbReference type="PROSITE" id="PS50110">
    <property type="entry name" value="RESPONSE_REGULATORY"/>
    <property type="match status" value="1"/>
</dbReference>
<proteinExistence type="predicted"/>
<dbReference type="EMBL" id="QOVF01000002">
    <property type="protein sequence ID" value="KAA0695060.1"/>
    <property type="molecule type" value="Genomic_DNA"/>
</dbReference>
<dbReference type="OrthoDB" id="9793549at2"/>
<dbReference type="Pfam" id="PF00072">
    <property type="entry name" value="Response_reg"/>
    <property type="match status" value="1"/>
</dbReference>
<feature type="modified residue" description="4-aspartylphosphate" evidence="1">
    <location>
        <position position="60"/>
    </location>
</feature>
<comment type="caution">
    <text evidence="3">The sequence shown here is derived from an EMBL/GenBank/DDBJ whole genome shotgun (WGS) entry which is preliminary data.</text>
</comment>
<dbReference type="Proteomes" id="UP000463138">
    <property type="component" value="Unassembled WGS sequence"/>
</dbReference>
<evidence type="ECO:0000259" key="2">
    <source>
        <dbReference type="PROSITE" id="PS50110"/>
    </source>
</evidence>
<name>A0A7V7GUZ2_9GAMM</name>
<dbReference type="PANTHER" id="PTHR44520:SF2">
    <property type="entry name" value="RESPONSE REGULATOR RCP1"/>
    <property type="match status" value="1"/>
</dbReference>
<evidence type="ECO:0000313" key="4">
    <source>
        <dbReference type="Proteomes" id="UP000463138"/>
    </source>
</evidence>
<accession>A0A7V7GUZ2</accession>
<sequence>MEPVTIAIVEDDDGHAHLIQKNLRRGNINNPISRFANGRIFLDYLYSEESKKKQHLVLLDLNMPELDGYEVLKRMKEDDRYRRIPVIVLTTTDDTREIERCYDAGCNVYITKPVEYLKFSEAIRELGLLLNVMAVP</sequence>
<reference evidence="3 4" key="1">
    <citation type="submission" date="2018-07" db="EMBL/GenBank/DDBJ databases">
        <title>Pseudomonas laoshanensis sp. nov., isolated from soil.</title>
        <authorList>
            <person name="Sun J."/>
            <person name="Yu L."/>
            <person name="Wang M."/>
            <person name="Zhang C."/>
        </authorList>
    </citation>
    <scope>NUCLEOTIDE SEQUENCE [LARGE SCALE GENOMIC DNA]</scope>
    <source>
        <strain evidence="3 4">Y22</strain>
    </source>
</reference>
<gene>
    <name evidence="3" type="ORF">DT594_09390</name>
</gene>
<dbReference type="InterPro" id="IPR001789">
    <property type="entry name" value="Sig_transdc_resp-reg_receiver"/>
</dbReference>